<feature type="transmembrane region" description="Helical" evidence="9">
    <location>
        <begin position="36"/>
        <end position="58"/>
    </location>
</feature>
<evidence type="ECO:0000256" key="3">
    <source>
        <dbReference type="ARBA" id="ARBA00022553"/>
    </source>
</evidence>
<dbReference type="PANTHER" id="PTHR43065">
    <property type="entry name" value="SENSOR HISTIDINE KINASE"/>
    <property type="match status" value="1"/>
</dbReference>
<dbReference type="InterPro" id="IPR005467">
    <property type="entry name" value="His_kinase_dom"/>
</dbReference>
<dbReference type="SUPFAM" id="SSF47384">
    <property type="entry name" value="Homodimeric domain of signal transducing histidine kinase"/>
    <property type="match status" value="1"/>
</dbReference>
<dbReference type="InterPro" id="IPR036890">
    <property type="entry name" value="HATPase_C_sf"/>
</dbReference>
<accession>A0ABY3SLQ0</accession>
<evidence type="ECO:0000313" key="14">
    <source>
        <dbReference type="Proteomes" id="UP001649230"/>
    </source>
</evidence>
<dbReference type="PROSITE" id="PS50113">
    <property type="entry name" value="PAC"/>
    <property type="match status" value="1"/>
</dbReference>
<dbReference type="Pfam" id="PF00512">
    <property type="entry name" value="HisKA"/>
    <property type="match status" value="1"/>
</dbReference>
<dbReference type="CDD" id="cd00082">
    <property type="entry name" value="HisKA"/>
    <property type="match status" value="1"/>
</dbReference>
<feature type="domain" description="PAC" evidence="12">
    <location>
        <begin position="272"/>
        <end position="323"/>
    </location>
</feature>
<dbReference type="Gene3D" id="3.30.565.10">
    <property type="entry name" value="Histidine kinase-like ATPase, C-terminal domain"/>
    <property type="match status" value="1"/>
</dbReference>
<organism evidence="13 14">
    <name type="scientific">Paenibacillus hexagrammi</name>
    <dbReference type="NCBI Taxonomy" id="2908839"/>
    <lineage>
        <taxon>Bacteria</taxon>
        <taxon>Bacillati</taxon>
        <taxon>Bacillota</taxon>
        <taxon>Bacilli</taxon>
        <taxon>Bacillales</taxon>
        <taxon>Paenibacillaceae</taxon>
        <taxon>Paenibacillus</taxon>
    </lineage>
</organism>
<dbReference type="SMART" id="SM00388">
    <property type="entry name" value="HisKA"/>
    <property type="match status" value="1"/>
</dbReference>
<dbReference type="GO" id="GO:0005524">
    <property type="term" value="F:ATP binding"/>
    <property type="evidence" value="ECO:0007669"/>
    <property type="project" value="UniProtKB-KW"/>
</dbReference>
<evidence type="ECO:0000256" key="7">
    <source>
        <dbReference type="ARBA" id="ARBA00022840"/>
    </source>
</evidence>
<keyword evidence="6" id="KW-0418">Kinase</keyword>
<dbReference type="PROSITE" id="PS50109">
    <property type="entry name" value="HIS_KIN"/>
    <property type="match status" value="1"/>
</dbReference>
<feature type="transmembrane region" description="Helical" evidence="9">
    <location>
        <begin position="167"/>
        <end position="190"/>
    </location>
</feature>
<keyword evidence="8" id="KW-0902">Two-component regulatory system</keyword>
<reference evidence="13 14" key="1">
    <citation type="journal article" date="2024" name="Int. J. Syst. Evol. Microbiol.">
        <title>Paenibacillus hexagrammi sp. nov., a novel bacterium isolated from the gut content of Hexagrammos agrammus.</title>
        <authorList>
            <person name="Jung H.K."/>
            <person name="Kim D.G."/>
            <person name="Zin H."/>
            <person name="Park J."/>
            <person name="Jung H."/>
            <person name="Kim Y.O."/>
            <person name="Kong H.J."/>
            <person name="Kim J.W."/>
            <person name="Kim Y.S."/>
        </authorList>
    </citation>
    <scope>NUCLEOTIDE SEQUENCE [LARGE SCALE GENOMIC DNA]</scope>
    <source>
        <strain evidence="13 14">YPD9-1</strain>
    </source>
</reference>
<dbReference type="InterPro" id="IPR004358">
    <property type="entry name" value="Sig_transdc_His_kin-like_C"/>
</dbReference>
<feature type="domain" description="Histidine kinase" evidence="10">
    <location>
        <begin position="336"/>
        <end position="541"/>
    </location>
</feature>
<dbReference type="PRINTS" id="PR00344">
    <property type="entry name" value="BCTRLSENSOR"/>
</dbReference>
<dbReference type="Gene3D" id="3.30.450.20">
    <property type="entry name" value="PAS domain"/>
    <property type="match status" value="1"/>
</dbReference>
<dbReference type="SMART" id="SM00387">
    <property type="entry name" value="HATPase_c"/>
    <property type="match status" value="1"/>
</dbReference>
<dbReference type="NCBIfam" id="TIGR00229">
    <property type="entry name" value="sensory_box"/>
    <property type="match status" value="1"/>
</dbReference>
<dbReference type="SUPFAM" id="SSF55785">
    <property type="entry name" value="PYP-like sensor domain (PAS domain)"/>
    <property type="match status" value="1"/>
</dbReference>
<dbReference type="EMBL" id="CP090978">
    <property type="protein sequence ID" value="UJF34979.1"/>
    <property type="molecule type" value="Genomic_DNA"/>
</dbReference>
<feature type="transmembrane region" description="Helical" evidence="9">
    <location>
        <begin position="134"/>
        <end position="155"/>
    </location>
</feature>
<dbReference type="PROSITE" id="PS50112">
    <property type="entry name" value="PAS"/>
    <property type="match status" value="1"/>
</dbReference>
<dbReference type="Proteomes" id="UP001649230">
    <property type="component" value="Chromosome"/>
</dbReference>
<feature type="domain" description="PAS" evidence="11">
    <location>
        <begin position="199"/>
        <end position="269"/>
    </location>
</feature>
<dbReference type="RefSeq" id="WP_235121552.1">
    <property type="nucleotide sequence ID" value="NZ_CP090978.1"/>
</dbReference>
<feature type="transmembrane region" description="Helical" evidence="9">
    <location>
        <begin position="5"/>
        <end position="24"/>
    </location>
</feature>
<keyword evidence="14" id="KW-1185">Reference proteome</keyword>
<dbReference type="Pfam" id="PF00989">
    <property type="entry name" value="PAS"/>
    <property type="match status" value="1"/>
</dbReference>
<dbReference type="InterPro" id="IPR000700">
    <property type="entry name" value="PAS-assoc_C"/>
</dbReference>
<dbReference type="InterPro" id="IPR003661">
    <property type="entry name" value="HisK_dim/P_dom"/>
</dbReference>
<evidence type="ECO:0000256" key="6">
    <source>
        <dbReference type="ARBA" id="ARBA00022777"/>
    </source>
</evidence>
<evidence type="ECO:0000313" key="13">
    <source>
        <dbReference type="EMBL" id="UJF34979.1"/>
    </source>
</evidence>
<dbReference type="Gene3D" id="1.10.287.130">
    <property type="match status" value="1"/>
</dbReference>
<keyword evidence="3" id="KW-0597">Phosphoprotein</keyword>
<proteinExistence type="predicted"/>
<keyword evidence="9" id="KW-1133">Transmembrane helix</keyword>
<dbReference type="CDD" id="cd00130">
    <property type="entry name" value="PAS"/>
    <property type="match status" value="1"/>
</dbReference>
<keyword evidence="5" id="KW-0547">Nucleotide-binding</keyword>
<dbReference type="InterPro" id="IPR003594">
    <property type="entry name" value="HATPase_dom"/>
</dbReference>
<dbReference type="InterPro" id="IPR036097">
    <property type="entry name" value="HisK_dim/P_sf"/>
</dbReference>
<dbReference type="SUPFAM" id="SSF55874">
    <property type="entry name" value="ATPase domain of HSP90 chaperone/DNA topoisomerase II/histidine kinase"/>
    <property type="match status" value="1"/>
</dbReference>
<dbReference type="EC" id="2.7.13.3" evidence="2"/>
<evidence type="ECO:0000256" key="9">
    <source>
        <dbReference type="SAM" id="Phobius"/>
    </source>
</evidence>
<name>A0ABY3SLQ0_9BACL</name>
<evidence type="ECO:0000256" key="4">
    <source>
        <dbReference type="ARBA" id="ARBA00022679"/>
    </source>
</evidence>
<evidence type="ECO:0000256" key="1">
    <source>
        <dbReference type="ARBA" id="ARBA00000085"/>
    </source>
</evidence>
<dbReference type="SMART" id="SM00091">
    <property type="entry name" value="PAS"/>
    <property type="match status" value="1"/>
</dbReference>
<dbReference type="PANTHER" id="PTHR43065:SF10">
    <property type="entry name" value="PEROXIDE STRESS-ACTIVATED HISTIDINE KINASE MAK3"/>
    <property type="match status" value="1"/>
</dbReference>
<keyword evidence="7 13" id="KW-0067">ATP-binding</keyword>
<keyword evidence="4" id="KW-0808">Transferase</keyword>
<feature type="transmembrane region" description="Helical" evidence="9">
    <location>
        <begin position="101"/>
        <end position="122"/>
    </location>
</feature>
<keyword evidence="9" id="KW-0812">Transmembrane</keyword>
<evidence type="ECO:0000259" key="11">
    <source>
        <dbReference type="PROSITE" id="PS50112"/>
    </source>
</evidence>
<dbReference type="InterPro" id="IPR013767">
    <property type="entry name" value="PAS_fold"/>
</dbReference>
<dbReference type="Pfam" id="PF02518">
    <property type="entry name" value="HATPase_c"/>
    <property type="match status" value="1"/>
</dbReference>
<dbReference type="InterPro" id="IPR035965">
    <property type="entry name" value="PAS-like_dom_sf"/>
</dbReference>
<feature type="transmembrane region" description="Helical" evidence="9">
    <location>
        <begin position="79"/>
        <end position="95"/>
    </location>
</feature>
<protein>
    <recommendedName>
        <fullName evidence="2">histidine kinase</fullName>
        <ecNumber evidence="2">2.7.13.3</ecNumber>
    </recommendedName>
</protein>
<evidence type="ECO:0000259" key="10">
    <source>
        <dbReference type="PROSITE" id="PS50109"/>
    </source>
</evidence>
<gene>
    <name evidence="13" type="ORF">L0M14_07500</name>
</gene>
<evidence type="ECO:0000256" key="5">
    <source>
        <dbReference type="ARBA" id="ARBA00022741"/>
    </source>
</evidence>
<keyword evidence="9" id="KW-0472">Membrane</keyword>
<sequence>MLSEYVVQFGIIILPITLYQIWAFGKSFSQLPWRSWILGLYGGAAGILCQLMPVHILGHPENFQCVPIIVSILYGKRRAGLLAIALLSGYQFFAWENPHDLVASLAGILIYSAIPMLLCMRFDKFPQKKRFRITQLLSVVIIGVEMLFIIALFLIKYGKDAFHEFFHYANFLFIACIIQITMMAVVFFLIESILETGRIRHRQESLIKYNPIGISVFDMNHCFVAVNPAYEAMTGYKENELLGKSRLFLWNEEQHEFAQQLLDEVLTADIKRDVEATLRHKKGHAIPVCFTLVPMLEGAEITGYFVMLTDITESKVAEEFVRNSEKLSAIGQLSAGVAHEIRNPLTAIKGFLQLLFSSGSPAQAKYYEVTMSEVSRIEGIVSEMLVLAKPQAASFKATNLRSKLEEVAYLITGEANMQNVQIEMDLGDSSPDLMADENQLKQVFLNLGKNAIDAMPGGGTLSISMQEDRETVIVKFMDTGTGIPEEMLKKIGEPFFTTKSTGTGLGFLISKRIVSNHNGTMHIQSEQGKGTTIELHLPLKAEA</sequence>
<dbReference type="InterPro" id="IPR000014">
    <property type="entry name" value="PAS"/>
</dbReference>
<evidence type="ECO:0000256" key="2">
    <source>
        <dbReference type="ARBA" id="ARBA00012438"/>
    </source>
</evidence>
<comment type="catalytic activity">
    <reaction evidence="1">
        <text>ATP + protein L-histidine = ADP + protein N-phospho-L-histidine.</text>
        <dbReference type="EC" id="2.7.13.3"/>
    </reaction>
</comment>
<evidence type="ECO:0000259" key="12">
    <source>
        <dbReference type="PROSITE" id="PS50113"/>
    </source>
</evidence>
<evidence type="ECO:0000256" key="8">
    <source>
        <dbReference type="ARBA" id="ARBA00023012"/>
    </source>
</evidence>